<evidence type="ECO:0008006" key="3">
    <source>
        <dbReference type="Google" id="ProtNLM"/>
    </source>
</evidence>
<dbReference type="RefSeq" id="WP_159763475.1">
    <property type="nucleotide sequence ID" value="NZ_WUUT01000002.1"/>
</dbReference>
<evidence type="ECO:0000313" key="2">
    <source>
        <dbReference type="Proteomes" id="UP000466535"/>
    </source>
</evidence>
<dbReference type="Proteomes" id="UP000466535">
    <property type="component" value="Unassembled WGS sequence"/>
</dbReference>
<keyword evidence="2" id="KW-1185">Reference proteome</keyword>
<dbReference type="AlphaFoldDB" id="A0A6B0T824"/>
<comment type="caution">
    <text evidence="1">The sequence shown here is derived from an EMBL/GenBank/DDBJ whole genome shotgun (WGS) entry which is preliminary data.</text>
</comment>
<evidence type="ECO:0000313" key="1">
    <source>
        <dbReference type="EMBL" id="MXR51341.1"/>
    </source>
</evidence>
<proteinExistence type="predicted"/>
<accession>A0A6B0T824</accession>
<organism evidence="1 2">
    <name type="scientific">Halovenus carboxidivorans</name>
    <dbReference type="NCBI Taxonomy" id="2692199"/>
    <lineage>
        <taxon>Archaea</taxon>
        <taxon>Methanobacteriati</taxon>
        <taxon>Methanobacteriota</taxon>
        <taxon>Stenosarchaea group</taxon>
        <taxon>Halobacteria</taxon>
        <taxon>Halobacteriales</taxon>
        <taxon>Haloarculaceae</taxon>
        <taxon>Halovenus</taxon>
    </lineage>
</organism>
<gene>
    <name evidence="1" type="ORF">GRX03_06940</name>
</gene>
<sequence length="65" mass="7163">MSVTGLCQICTNAEAEDSCRRCGKLVCDRHYERSVEQCVECTVEGGTDPTRGGEDLPDGVDTYRF</sequence>
<dbReference type="OrthoDB" id="70008at2157"/>
<name>A0A6B0T824_9EURY</name>
<reference evidence="1 2" key="1">
    <citation type="submission" date="2019-12" db="EMBL/GenBank/DDBJ databases">
        <title>Isolation and characterization of three novel carbon monoxide-oxidizing members of Halobacteria from salione crusts and soils.</title>
        <authorList>
            <person name="Myers M.R."/>
            <person name="King G.M."/>
        </authorList>
    </citation>
    <scope>NUCLEOTIDE SEQUENCE [LARGE SCALE GENOMIC DNA]</scope>
    <source>
        <strain evidence="1 2">WSH3</strain>
    </source>
</reference>
<protein>
    <recommendedName>
        <fullName evidence="3">HIT-type domain-containing protein</fullName>
    </recommendedName>
</protein>
<dbReference type="EMBL" id="WUUT01000002">
    <property type="protein sequence ID" value="MXR51341.1"/>
    <property type="molecule type" value="Genomic_DNA"/>
</dbReference>